<name>A0A645GB31_9ZZZZ</name>
<dbReference type="PANTHER" id="PTHR42887">
    <property type="entry name" value="OS12G0638800 PROTEIN"/>
    <property type="match status" value="1"/>
</dbReference>
<dbReference type="AlphaFoldDB" id="A0A645GB31"/>
<feature type="domain" description="RsdA/BaiN/AoA(So)-like Rossmann fold-like" evidence="1">
    <location>
        <begin position="121"/>
        <end position="223"/>
    </location>
</feature>
<evidence type="ECO:0000259" key="1">
    <source>
        <dbReference type="Pfam" id="PF03486"/>
    </source>
</evidence>
<protein>
    <recommendedName>
        <fullName evidence="1">RsdA/BaiN/AoA(So)-like Rossmann fold-like domain-containing protein</fullName>
    </recommendedName>
</protein>
<evidence type="ECO:0000313" key="2">
    <source>
        <dbReference type="EMBL" id="MPN21093.1"/>
    </source>
</evidence>
<dbReference type="InterPro" id="IPR057661">
    <property type="entry name" value="RsdA/BaiN/AoA(So)_Rossmann"/>
</dbReference>
<dbReference type="SUPFAM" id="SSF51905">
    <property type="entry name" value="FAD/NAD(P)-binding domain"/>
    <property type="match status" value="1"/>
</dbReference>
<dbReference type="InterPro" id="IPR036188">
    <property type="entry name" value="FAD/NAD-bd_sf"/>
</dbReference>
<dbReference type="Gene3D" id="3.50.50.60">
    <property type="entry name" value="FAD/NAD(P)-binding domain"/>
    <property type="match status" value="1"/>
</dbReference>
<accession>A0A645GB31</accession>
<dbReference type="PANTHER" id="PTHR42887:SF2">
    <property type="entry name" value="OS12G0638800 PROTEIN"/>
    <property type="match status" value="1"/>
</dbReference>
<dbReference type="Pfam" id="PF03486">
    <property type="entry name" value="HI0933_like"/>
    <property type="match status" value="1"/>
</dbReference>
<dbReference type="SUPFAM" id="SSF160996">
    <property type="entry name" value="HI0933 insert domain-like"/>
    <property type="match status" value="1"/>
</dbReference>
<dbReference type="InterPro" id="IPR004792">
    <property type="entry name" value="BaiN-like"/>
</dbReference>
<comment type="caution">
    <text evidence="2">The sequence shown here is derived from an EMBL/GenBank/DDBJ whole genome shotgun (WGS) entry which is preliminary data.</text>
</comment>
<reference evidence="2" key="1">
    <citation type="submission" date="2019-08" db="EMBL/GenBank/DDBJ databases">
        <authorList>
            <person name="Kucharzyk K."/>
            <person name="Murdoch R.W."/>
            <person name="Higgins S."/>
            <person name="Loffler F."/>
        </authorList>
    </citation>
    <scope>NUCLEOTIDE SEQUENCE</scope>
</reference>
<sequence length="238" mass="26733">MNLGISLKECHPSLTALKPDFDYLPLKWLVLKNVELSLFVGKDLVQNEMGELEFTDNGLEGSIGYKVSRRAVKALINGEKVFVVIDLKPGVDKSTLSSRLFKDIEADKNIRRLLRHYMPEQLLDTFISYMPKRFSSLNVADVKIADEIAAFMKEWKMVVKGYTSYERAVITAGGVSLDEIVAKKMVSRKFPNLFFAGEVIDLDGDTGGYNLQIAFSTGYTAGREAAYLIRKLKDNDSE</sequence>
<gene>
    <name evidence="2" type="ORF">SDC9_168472</name>
</gene>
<proteinExistence type="predicted"/>
<dbReference type="EMBL" id="VSSQ01068983">
    <property type="protein sequence ID" value="MPN21093.1"/>
    <property type="molecule type" value="Genomic_DNA"/>
</dbReference>
<organism evidence="2">
    <name type="scientific">bioreactor metagenome</name>
    <dbReference type="NCBI Taxonomy" id="1076179"/>
    <lineage>
        <taxon>unclassified sequences</taxon>
        <taxon>metagenomes</taxon>
        <taxon>ecological metagenomes</taxon>
    </lineage>
</organism>